<feature type="transmembrane region" description="Helical" evidence="2">
    <location>
        <begin position="147"/>
        <end position="169"/>
    </location>
</feature>
<proteinExistence type="predicted"/>
<dbReference type="EMBL" id="JAGDYL010000001">
    <property type="protein sequence ID" value="MBO1804047.1"/>
    <property type="molecule type" value="Genomic_DNA"/>
</dbReference>
<sequence>MSSPDQQPEPQQYAQPRYAPPQQQYAQAHAQQQYAADLGASATQHHYQQAPYQQAPHPQAPIGAPTASPTGERLNLLGVIALALLVLLALLSFIQPLFYRQAAMVGDFSTLSMVLAIIHAGVTFAALGLAIGGVLQRTARRLRWTAVGSLVAGGLALLSMIGNLVGGWISSALPY</sequence>
<feature type="region of interest" description="Disordered" evidence="1">
    <location>
        <begin position="1"/>
        <end position="34"/>
    </location>
</feature>
<reference evidence="3" key="1">
    <citation type="submission" date="2021-03" db="EMBL/GenBank/DDBJ databases">
        <title>Leucobacter chromiisoli sp. nov., isolated from chromium-containing soil of chemical plant.</title>
        <authorList>
            <person name="Xu Z."/>
        </authorList>
    </citation>
    <scope>NUCLEOTIDE SEQUENCE</scope>
    <source>
        <strain evidence="3">A2</strain>
    </source>
</reference>
<protein>
    <submittedName>
        <fullName evidence="3">Uncharacterized protein</fullName>
    </submittedName>
</protein>
<gene>
    <name evidence="3" type="ORF">J4H91_01770</name>
</gene>
<evidence type="ECO:0000313" key="4">
    <source>
        <dbReference type="Proteomes" id="UP000664398"/>
    </source>
</evidence>
<keyword evidence="4" id="KW-1185">Reference proteome</keyword>
<keyword evidence="2" id="KW-0812">Transmembrane</keyword>
<keyword evidence="2" id="KW-0472">Membrane</keyword>
<evidence type="ECO:0000256" key="1">
    <source>
        <dbReference type="SAM" id="MobiDB-lite"/>
    </source>
</evidence>
<feature type="region of interest" description="Disordered" evidence="1">
    <location>
        <begin position="46"/>
        <end position="67"/>
    </location>
</feature>
<name>A0A939LX74_9MICO</name>
<evidence type="ECO:0000313" key="3">
    <source>
        <dbReference type="EMBL" id="MBO1804047.1"/>
    </source>
</evidence>
<feature type="transmembrane region" description="Helical" evidence="2">
    <location>
        <begin position="76"/>
        <end position="99"/>
    </location>
</feature>
<feature type="compositionally biased region" description="Low complexity" evidence="1">
    <location>
        <begin position="46"/>
        <end position="61"/>
    </location>
</feature>
<keyword evidence="2" id="KW-1133">Transmembrane helix</keyword>
<comment type="caution">
    <text evidence="3">The sequence shown here is derived from an EMBL/GenBank/DDBJ whole genome shotgun (WGS) entry which is preliminary data.</text>
</comment>
<dbReference type="RefSeq" id="WP_208044518.1">
    <property type="nucleotide sequence ID" value="NZ_JAGDYL010000001.1"/>
</dbReference>
<feature type="transmembrane region" description="Helical" evidence="2">
    <location>
        <begin position="111"/>
        <end position="135"/>
    </location>
</feature>
<dbReference type="Proteomes" id="UP000664398">
    <property type="component" value="Unassembled WGS sequence"/>
</dbReference>
<accession>A0A939LX74</accession>
<dbReference type="AlphaFoldDB" id="A0A939LX74"/>
<evidence type="ECO:0000256" key="2">
    <source>
        <dbReference type="SAM" id="Phobius"/>
    </source>
</evidence>
<organism evidence="3 4">
    <name type="scientific">Leucobacter ruminantium</name>
    <dbReference type="NCBI Taxonomy" id="1289170"/>
    <lineage>
        <taxon>Bacteria</taxon>
        <taxon>Bacillati</taxon>
        <taxon>Actinomycetota</taxon>
        <taxon>Actinomycetes</taxon>
        <taxon>Micrococcales</taxon>
        <taxon>Microbacteriaceae</taxon>
        <taxon>Leucobacter</taxon>
    </lineage>
</organism>